<evidence type="ECO:0000313" key="3">
    <source>
        <dbReference type="EMBL" id="MDR7339326.1"/>
    </source>
</evidence>
<reference evidence="2" key="1">
    <citation type="submission" date="2022-12" db="EMBL/GenBank/DDBJ databases">
        <title>Gycomyces niveus sp.nov., a novel actinomycete isolated from soil in Shouguang.</title>
        <authorList>
            <person name="Yang X."/>
        </authorList>
    </citation>
    <scope>NUCLEOTIDE SEQUENCE</scope>
    <source>
        <strain evidence="2">DSM 44724</strain>
    </source>
</reference>
<evidence type="ECO:0000313" key="5">
    <source>
        <dbReference type="Proteomes" id="UP001183604"/>
    </source>
</evidence>
<dbReference type="EMBL" id="JAVDYD010000001">
    <property type="protein sequence ID" value="MDR7339326.1"/>
    <property type="molecule type" value="Genomic_DNA"/>
</dbReference>
<keyword evidence="5" id="KW-1185">Reference proteome</keyword>
<comment type="caution">
    <text evidence="2">The sequence shown here is derived from an EMBL/GenBank/DDBJ whole genome shotgun (WGS) entry which is preliminary data.</text>
</comment>
<evidence type="ECO:0000313" key="4">
    <source>
        <dbReference type="Proteomes" id="UP001145799"/>
    </source>
</evidence>
<accession>A0A9X3PHV6</accession>
<evidence type="ECO:0000313" key="2">
    <source>
        <dbReference type="EMBL" id="MDA1384244.1"/>
    </source>
</evidence>
<organism evidence="2 4">
    <name type="scientific">Glycomyces lechevalierae</name>
    <dbReference type="NCBI Taxonomy" id="256034"/>
    <lineage>
        <taxon>Bacteria</taxon>
        <taxon>Bacillati</taxon>
        <taxon>Actinomycetota</taxon>
        <taxon>Actinomycetes</taxon>
        <taxon>Glycomycetales</taxon>
        <taxon>Glycomycetaceae</taxon>
        <taxon>Glycomyces</taxon>
    </lineage>
</organism>
<feature type="compositionally biased region" description="Acidic residues" evidence="1">
    <location>
        <begin position="92"/>
        <end position="105"/>
    </location>
</feature>
<dbReference type="Proteomes" id="UP001145799">
    <property type="component" value="Unassembled WGS sequence"/>
</dbReference>
<reference evidence="3 5" key="2">
    <citation type="submission" date="2023-07" db="EMBL/GenBank/DDBJ databases">
        <title>Sequencing the genomes of 1000 actinobacteria strains.</title>
        <authorList>
            <person name="Klenk H.-P."/>
        </authorList>
    </citation>
    <scope>NUCLEOTIDE SEQUENCE [LARGE SCALE GENOMIC DNA]</scope>
    <source>
        <strain evidence="3 5">DSM 44724</strain>
    </source>
</reference>
<dbReference type="EMBL" id="JAPZVQ010000002">
    <property type="protein sequence ID" value="MDA1384244.1"/>
    <property type="molecule type" value="Genomic_DNA"/>
</dbReference>
<evidence type="ECO:0000256" key="1">
    <source>
        <dbReference type="SAM" id="MobiDB-lite"/>
    </source>
</evidence>
<name>A0A9X3PHV6_9ACTN</name>
<sequence length="105" mass="11667">MASKQVDPEALRAYRTKVEHQLEIVENTLIPKLRNGEVLGKAPAFGYLESSQTAKQSYATFHSTTWENLQLLRQSLEGIIDTLNDSGAAHEDSDEASATDFDNEL</sequence>
<dbReference type="RefSeq" id="WP_270120673.1">
    <property type="nucleotide sequence ID" value="NZ_BAAAOM010000004.1"/>
</dbReference>
<protein>
    <submittedName>
        <fullName evidence="2">Uncharacterized protein</fullName>
    </submittedName>
</protein>
<dbReference type="AlphaFoldDB" id="A0A9X3PHV6"/>
<dbReference type="Proteomes" id="UP001183604">
    <property type="component" value="Unassembled WGS sequence"/>
</dbReference>
<feature type="region of interest" description="Disordered" evidence="1">
    <location>
        <begin position="85"/>
        <end position="105"/>
    </location>
</feature>
<proteinExistence type="predicted"/>
<gene>
    <name evidence="3" type="ORF">J2S69_003045</name>
    <name evidence="2" type="ORF">O2L01_04550</name>
</gene>